<dbReference type="NCBIfam" id="TIGR01923">
    <property type="entry name" value="menE"/>
    <property type="match status" value="1"/>
</dbReference>
<sequence>MDNWITKQAALIPNRIAVDNGRQKLTFKYLAAKLMQLSGNLNQLGALSGNRIAIMTKNSLLGYQLALAVLGSGQTIVWLNWRLADDEIRRQLNDSRPTRCLVDDSLWRDSFDDKFVKFSQIYHMKAKPLKLVTQFDPNAVASIMYTSGTTGQPKGVLQTIHNHFSSAIASSLNLGVMPNDEWLCAVPIFHISGFSIIMRGLVYGMTVRLVPHFDAQSIDKILRTEPVTTISVVPYMLKKLLNLRDRHSGNYNSKFRCMLLGGGPIDRQTLTRCQTYHIPVVQSYGMTETCSQIVALNDEDAATKIGSVGKPLFLTQLRLADPSHEILLKTPALTPGYLNRPKALNKKKTADGWYHTGDIGYLDADGFLYIDGRIDDMIISGGENIFPDEIESVYLSYPGIKEIAVVGIESAEWGQSPVAFVVSEKSLSTQSLMTFGRRHLAHYKVPRQFYQVDHLPMNAGGKIQRFKLKKWLAEKTTG</sequence>
<dbReference type="NCBIfam" id="NF002966">
    <property type="entry name" value="PRK03640.1"/>
    <property type="match status" value="1"/>
</dbReference>
<dbReference type="RefSeq" id="WP_121978693.1">
    <property type="nucleotide sequence ID" value="NZ_JBHTLH010000044.1"/>
</dbReference>
<protein>
    <recommendedName>
        <fullName evidence="5">2-succinylbenzoate--CoA ligase</fullName>
        <ecNumber evidence="5">6.2.1.26</ecNumber>
    </recommendedName>
    <alternativeName>
        <fullName evidence="5">o-succinylbenzoyl-CoA synthetase</fullName>
        <shortName evidence="5">OSB-CoA synthetase</shortName>
    </alternativeName>
</protein>
<dbReference type="HAMAP" id="MF_00731">
    <property type="entry name" value="MenE"/>
    <property type="match status" value="1"/>
</dbReference>
<dbReference type="PROSITE" id="PS00455">
    <property type="entry name" value="AMP_BINDING"/>
    <property type="match status" value="1"/>
</dbReference>
<keyword evidence="6" id="KW-1133">Transmembrane helix</keyword>
<dbReference type="InterPro" id="IPR050237">
    <property type="entry name" value="ATP-dep_AMP-bd_enzyme"/>
</dbReference>
<evidence type="ECO:0000259" key="7">
    <source>
        <dbReference type="Pfam" id="PF00501"/>
    </source>
</evidence>
<evidence type="ECO:0000256" key="5">
    <source>
        <dbReference type="HAMAP-Rule" id="MF_00731"/>
    </source>
</evidence>
<dbReference type="InterPro" id="IPR025110">
    <property type="entry name" value="AMP-bd_C"/>
</dbReference>
<dbReference type="InterPro" id="IPR010192">
    <property type="entry name" value="MenE"/>
</dbReference>
<evidence type="ECO:0000256" key="2">
    <source>
        <dbReference type="ARBA" id="ARBA00022598"/>
    </source>
</evidence>
<dbReference type="Pfam" id="PF13193">
    <property type="entry name" value="AMP-binding_C"/>
    <property type="match status" value="1"/>
</dbReference>
<dbReference type="SUPFAM" id="SSF56801">
    <property type="entry name" value="Acetyl-CoA synthetase-like"/>
    <property type="match status" value="1"/>
</dbReference>
<keyword evidence="2 5" id="KW-0436">Ligase</keyword>
<dbReference type="EMBL" id="JBHTLH010000044">
    <property type="protein sequence ID" value="MFD1126469.1"/>
    <property type="molecule type" value="Genomic_DNA"/>
</dbReference>
<keyword evidence="4 5" id="KW-0067">ATP-binding</keyword>
<evidence type="ECO:0000313" key="10">
    <source>
        <dbReference type="Proteomes" id="UP001597156"/>
    </source>
</evidence>
<feature type="domain" description="AMP-dependent synthetase/ligase" evidence="7">
    <location>
        <begin position="7"/>
        <end position="338"/>
    </location>
</feature>
<evidence type="ECO:0000256" key="6">
    <source>
        <dbReference type="SAM" id="Phobius"/>
    </source>
</evidence>
<organism evidence="9 10">
    <name type="scientific">Lentilactobacillus raoultii</name>
    <dbReference type="NCBI Taxonomy" id="1987503"/>
    <lineage>
        <taxon>Bacteria</taxon>
        <taxon>Bacillati</taxon>
        <taxon>Bacillota</taxon>
        <taxon>Bacilli</taxon>
        <taxon>Lactobacillales</taxon>
        <taxon>Lactobacillaceae</taxon>
        <taxon>Lentilactobacillus</taxon>
    </lineage>
</organism>
<dbReference type="InterPro" id="IPR042099">
    <property type="entry name" value="ANL_N_sf"/>
</dbReference>
<comment type="catalytic activity">
    <reaction evidence="5">
        <text>2-succinylbenzoate + ATP + CoA = 2-succinylbenzoyl-CoA + AMP + diphosphate</text>
        <dbReference type="Rhea" id="RHEA:17009"/>
        <dbReference type="ChEBI" id="CHEBI:18325"/>
        <dbReference type="ChEBI" id="CHEBI:30616"/>
        <dbReference type="ChEBI" id="CHEBI:33019"/>
        <dbReference type="ChEBI" id="CHEBI:57287"/>
        <dbReference type="ChEBI" id="CHEBI:57364"/>
        <dbReference type="ChEBI" id="CHEBI:456215"/>
        <dbReference type="EC" id="6.2.1.26"/>
    </reaction>
</comment>
<keyword evidence="6" id="KW-0472">Membrane</keyword>
<dbReference type="InterPro" id="IPR045851">
    <property type="entry name" value="AMP-bd_C_sf"/>
</dbReference>
<evidence type="ECO:0000256" key="1">
    <source>
        <dbReference type="ARBA" id="ARBA00022428"/>
    </source>
</evidence>
<keyword evidence="6" id="KW-0812">Transmembrane</keyword>
<dbReference type="PANTHER" id="PTHR43767">
    <property type="entry name" value="LONG-CHAIN-FATTY-ACID--COA LIGASE"/>
    <property type="match status" value="1"/>
</dbReference>
<dbReference type="Proteomes" id="UP001597156">
    <property type="component" value="Unassembled WGS sequence"/>
</dbReference>
<comment type="caution">
    <text evidence="9">The sequence shown here is derived from an EMBL/GenBank/DDBJ whole genome shotgun (WGS) entry which is preliminary data.</text>
</comment>
<proteinExistence type="inferred from homology"/>
<accession>A0ABW3PGP4</accession>
<comment type="pathway">
    <text evidence="5">Quinol/quinone metabolism; 1,4-dihydroxy-2-naphthoate biosynthesis; 1,4-dihydroxy-2-naphthoate from chorismate: step 5/7.</text>
</comment>
<dbReference type="EC" id="6.2.1.26" evidence="5"/>
<gene>
    <name evidence="5" type="primary">menE</name>
    <name evidence="9" type="ORF">ACFQ22_14085</name>
</gene>
<dbReference type="InterPro" id="IPR020845">
    <property type="entry name" value="AMP-binding_CS"/>
</dbReference>
<dbReference type="Gene3D" id="3.40.50.12780">
    <property type="entry name" value="N-terminal domain of ligase-like"/>
    <property type="match status" value="1"/>
</dbReference>
<comment type="function">
    <text evidence="5">Converts 2-succinylbenzoate (OSB) to 2-succinylbenzoyl-CoA (OSB-CoA).</text>
</comment>
<dbReference type="Gene3D" id="3.30.300.30">
    <property type="match status" value="1"/>
</dbReference>
<comment type="pathway">
    <text evidence="5">Quinol/quinone metabolism; menaquinone biosynthesis.</text>
</comment>
<keyword evidence="1 5" id="KW-0474">Menaquinone biosynthesis</keyword>
<feature type="domain" description="AMP-binding enzyme C-terminal" evidence="8">
    <location>
        <begin position="389"/>
        <end position="462"/>
    </location>
</feature>
<dbReference type="PANTHER" id="PTHR43767:SF1">
    <property type="entry name" value="NONRIBOSOMAL PEPTIDE SYNTHASE PES1 (EUROFUNG)-RELATED"/>
    <property type="match status" value="1"/>
</dbReference>
<evidence type="ECO:0000313" key="9">
    <source>
        <dbReference type="EMBL" id="MFD1126469.1"/>
    </source>
</evidence>
<comment type="similarity">
    <text evidence="5">Belongs to the ATP-dependent AMP-binding enzyme family. MenE subfamily.</text>
</comment>
<evidence type="ECO:0000259" key="8">
    <source>
        <dbReference type="Pfam" id="PF13193"/>
    </source>
</evidence>
<reference evidence="10" key="1">
    <citation type="journal article" date="2019" name="Int. J. Syst. Evol. Microbiol.">
        <title>The Global Catalogue of Microorganisms (GCM) 10K type strain sequencing project: providing services to taxonomists for standard genome sequencing and annotation.</title>
        <authorList>
            <consortium name="The Broad Institute Genomics Platform"/>
            <consortium name="The Broad Institute Genome Sequencing Center for Infectious Disease"/>
            <person name="Wu L."/>
            <person name="Ma J."/>
        </authorList>
    </citation>
    <scope>NUCLEOTIDE SEQUENCE [LARGE SCALE GENOMIC DNA]</scope>
    <source>
        <strain evidence="10">CCUG 71848</strain>
    </source>
</reference>
<dbReference type="GO" id="GO:0008756">
    <property type="term" value="F:o-succinylbenzoate-CoA ligase activity"/>
    <property type="evidence" value="ECO:0007669"/>
    <property type="project" value="UniProtKB-EC"/>
</dbReference>
<dbReference type="InterPro" id="IPR000873">
    <property type="entry name" value="AMP-dep_synth/lig_dom"/>
</dbReference>
<keyword evidence="10" id="KW-1185">Reference proteome</keyword>
<keyword evidence="3 5" id="KW-0547">Nucleotide-binding</keyword>
<dbReference type="Pfam" id="PF00501">
    <property type="entry name" value="AMP-binding"/>
    <property type="match status" value="1"/>
</dbReference>
<feature type="transmembrane region" description="Helical" evidence="6">
    <location>
        <begin position="60"/>
        <end position="81"/>
    </location>
</feature>
<evidence type="ECO:0000256" key="3">
    <source>
        <dbReference type="ARBA" id="ARBA00022741"/>
    </source>
</evidence>
<evidence type="ECO:0000256" key="4">
    <source>
        <dbReference type="ARBA" id="ARBA00022840"/>
    </source>
</evidence>
<name>A0ABW3PGP4_9LACO</name>